<dbReference type="InterPro" id="IPR050086">
    <property type="entry name" value="MetN_ABC_transporter-like"/>
</dbReference>
<dbReference type="PANTHER" id="PTHR43166:SF4">
    <property type="entry name" value="PHOSPHONATES IMPORT ATP-BINDING PROTEIN PHNC"/>
    <property type="match status" value="1"/>
</dbReference>
<dbReference type="Proteomes" id="UP001144280">
    <property type="component" value="Unassembled WGS sequence"/>
</dbReference>
<sequence>MIEATGLFKHYGPHEVLRDVCVTVAPGEVVAVIGPSGSGKSTLLRCLNGLAEITRGEITVAGTLLVRKGDPGQPDIQLHGPDLRALRAELGMVFQRYNLFPHMTAVGNVIEAPVHVRGVTVDEATEQAHQLLRRVGLTHRAQHYPQHLSGGEQQRVAIARALAMRPKAMLFDEATSALDPETVGEVLAVMRDLAADGMTMVVVTHEIGFARDAADRVVVMDEGSVVEEGPAKQVLSEPTNPRTQSFLRRVIQR</sequence>
<feature type="domain" description="ABC transporter" evidence="5">
    <location>
        <begin position="2"/>
        <end position="247"/>
    </location>
</feature>
<dbReference type="SMART" id="SM00382">
    <property type="entry name" value="AAA"/>
    <property type="match status" value="1"/>
</dbReference>
<evidence type="ECO:0000256" key="3">
    <source>
        <dbReference type="ARBA" id="ARBA00022741"/>
    </source>
</evidence>
<dbReference type="Pfam" id="PF00005">
    <property type="entry name" value="ABC_tran"/>
    <property type="match status" value="1"/>
</dbReference>
<gene>
    <name evidence="6" type="ORF">Pa4123_91440</name>
</gene>
<evidence type="ECO:0000259" key="5">
    <source>
        <dbReference type="PROSITE" id="PS50893"/>
    </source>
</evidence>
<keyword evidence="7" id="KW-1185">Reference proteome</keyword>
<evidence type="ECO:0000313" key="7">
    <source>
        <dbReference type="Proteomes" id="UP001144280"/>
    </source>
</evidence>
<evidence type="ECO:0000256" key="1">
    <source>
        <dbReference type="ARBA" id="ARBA00005417"/>
    </source>
</evidence>
<dbReference type="CDD" id="cd03262">
    <property type="entry name" value="ABC_HisP_GlnQ"/>
    <property type="match status" value="1"/>
</dbReference>
<dbReference type="RefSeq" id="WP_281906359.1">
    <property type="nucleotide sequence ID" value="NZ_BSDI01000106.1"/>
</dbReference>
<reference evidence="6" key="1">
    <citation type="submission" date="2022-12" db="EMBL/GenBank/DDBJ databases">
        <title>New Phytohabitans aurantiacus sp. RD004123 nov., an actinomycete isolated from soil.</title>
        <authorList>
            <person name="Triningsih D.W."/>
            <person name="Harunari E."/>
            <person name="Igarashi Y."/>
        </authorList>
    </citation>
    <scope>NUCLEOTIDE SEQUENCE</scope>
    <source>
        <strain evidence="6">RD004123</strain>
    </source>
</reference>
<accession>A0ABQ5RAV2</accession>
<dbReference type="PROSITE" id="PS00211">
    <property type="entry name" value="ABC_TRANSPORTER_1"/>
    <property type="match status" value="1"/>
</dbReference>
<comment type="similarity">
    <text evidence="1">Belongs to the ABC transporter superfamily.</text>
</comment>
<comment type="caution">
    <text evidence="6">The sequence shown here is derived from an EMBL/GenBank/DDBJ whole genome shotgun (WGS) entry which is preliminary data.</text>
</comment>
<protein>
    <submittedName>
        <fullName evidence="6">Arginine ABC transporter ATP-binding protein</fullName>
    </submittedName>
</protein>
<name>A0ABQ5RAV2_9ACTN</name>
<dbReference type="InterPro" id="IPR003439">
    <property type="entry name" value="ABC_transporter-like_ATP-bd"/>
</dbReference>
<keyword evidence="3" id="KW-0547">Nucleotide-binding</keyword>
<dbReference type="PIRSF" id="PIRSF039085">
    <property type="entry name" value="ABC_ATPase_HisP"/>
    <property type="match status" value="1"/>
</dbReference>
<evidence type="ECO:0000256" key="4">
    <source>
        <dbReference type="ARBA" id="ARBA00022840"/>
    </source>
</evidence>
<dbReference type="SUPFAM" id="SSF52540">
    <property type="entry name" value="P-loop containing nucleoside triphosphate hydrolases"/>
    <property type="match status" value="1"/>
</dbReference>
<dbReference type="InterPro" id="IPR003593">
    <property type="entry name" value="AAA+_ATPase"/>
</dbReference>
<dbReference type="InterPro" id="IPR017871">
    <property type="entry name" value="ABC_transporter-like_CS"/>
</dbReference>
<proteinExistence type="inferred from homology"/>
<dbReference type="InterPro" id="IPR027417">
    <property type="entry name" value="P-loop_NTPase"/>
</dbReference>
<dbReference type="PROSITE" id="PS50893">
    <property type="entry name" value="ABC_TRANSPORTER_2"/>
    <property type="match status" value="1"/>
</dbReference>
<dbReference type="PANTHER" id="PTHR43166">
    <property type="entry name" value="AMINO ACID IMPORT ATP-BINDING PROTEIN"/>
    <property type="match status" value="1"/>
</dbReference>
<evidence type="ECO:0000313" key="6">
    <source>
        <dbReference type="EMBL" id="GLI03864.1"/>
    </source>
</evidence>
<dbReference type="GO" id="GO:0005524">
    <property type="term" value="F:ATP binding"/>
    <property type="evidence" value="ECO:0007669"/>
    <property type="project" value="UniProtKB-KW"/>
</dbReference>
<organism evidence="6 7">
    <name type="scientific">Phytohabitans aurantiacus</name>
    <dbReference type="NCBI Taxonomy" id="3016789"/>
    <lineage>
        <taxon>Bacteria</taxon>
        <taxon>Bacillati</taxon>
        <taxon>Actinomycetota</taxon>
        <taxon>Actinomycetes</taxon>
        <taxon>Micromonosporales</taxon>
        <taxon>Micromonosporaceae</taxon>
    </lineage>
</organism>
<evidence type="ECO:0000256" key="2">
    <source>
        <dbReference type="ARBA" id="ARBA00022448"/>
    </source>
</evidence>
<dbReference type="EMBL" id="BSDI01000106">
    <property type="protein sequence ID" value="GLI03864.1"/>
    <property type="molecule type" value="Genomic_DNA"/>
</dbReference>
<keyword evidence="4 6" id="KW-0067">ATP-binding</keyword>
<dbReference type="Gene3D" id="3.40.50.300">
    <property type="entry name" value="P-loop containing nucleotide triphosphate hydrolases"/>
    <property type="match status" value="1"/>
</dbReference>
<dbReference type="InterPro" id="IPR030679">
    <property type="entry name" value="ABC_ATPase_HisP-typ"/>
</dbReference>
<keyword evidence="2" id="KW-0813">Transport</keyword>